<proteinExistence type="predicted"/>
<comment type="caution">
    <text evidence="2">The sequence shown here is derived from an EMBL/GenBank/DDBJ whole genome shotgun (WGS) entry which is preliminary data.</text>
</comment>
<dbReference type="EMBL" id="BSUJ01000001">
    <property type="protein sequence ID" value="GMA19676.1"/>
    <property type="molecule type" value="Genomic_DNA"/>
</dbReference>
<feature type="domain" description="DUF294" evidence="1">
    <location>
        <begin position="2"/>
        <end position="49"/>
    </location>
</feature>
<reference evidence="3" key="1">
    <citation type="journal article" date="2019" name="Int. J. Syst. Evol. Microbiol.">
        <title>The Global Catalogue of Microorganisms (GCM) 10K type strain sequencing project: providing services to taxonomists for standard genome sequencing and annotation.</title>
        <authorList>
            <consortium name="The Broad Institute Genomics Platform"/>
            <consortium name="The Broad Institute Genome Sequencing Center for Infectious Disease"/>
            <person name="Wu L."/>
            <person name="Ma J."/>
        </authorList>
    </citation>
    <scope>NUCLEOTIDE SEQUENCE [LARGE SCALE GENOMIC DNA]</scope>
    <source>
        <strain evidence="3">NBRC 105830</strain>
    </source>
</reference>
<dbReference type="Pfam" id="PF10335">
    <property type="entry name" value="DUF294_C"/>
    <property type="match status" value="1"/>
</dbReference>
<gene>
    <name evidence="2" type="ORF">GCM10025862_16970</name>
</gene>
<organism evidence="2 3">
    <name type="scientific">Arsenicicoccus piscis</name>
    <dbReference type="NCBI Taxonomy" id="673954"/>
    <lineage>
        <taxon>Bacteria</taxon>
        <taxon>Bacillati</taxon>
        <taxon>Actinomycetota</taxon>
        <taxon>Actinomycetes</taxon>
        <taxon>Micrococcales</taxon>
        <taxon>Intrasporangiaceae</taxon>
        <taxon>Arsenicicoccus</taxon>
    </lineage>
</organism>
<keyword evidence="3" id="KW-1185">Reference proteome</keyword>
<evidence type="ECO:0000259" key="1">
    <source>
        <dbReference type="Pfam" id="PF10335"/>
    </source>
</evidence>
<protein>
    <recommendedName>
        <fullName evidence="1">DUF294 domain-containing protein</fullName>
    </recommendedName>
</protein>
<evidence type="ECO:0000313" key="3">
    <source>
        <dbReference type="Proteomes" id="UP001157109"/>
    </source>
</evidence>
<sequence>MSTVDRLHDAAGTPLLPDDTARTLAEVFEVLQRLRLRYQLLQLQEGVGPRTR</sequence>
<dbReference type="RefSeq" id="WP_284284451.1">
    <property type="nucleotide sequence ID" value="NZ_BSUJ01000001.1"/>
</dbReference>
<dbReference type="InterPro" id="IPR018821">
    <property type="entry name" value="DUF294_put_nucleoTrafse_sb-bd"/>
</dbReference>
<evidence type="ECO:0000313" key="2">
    <source>
        <dbReference type="EMBL" id="GMA19676.1"/>
    </source>
</evidence>
<accession>A0ABQ6HMK1</accession>
<name>A0ABQ6HMK1_9MICO</name>
<dbReference type="Proteomes" id="UP001157109">
    <property type="component" value="Unassembled WGS sequence"/>
</dbReference>